<keyword evidence="3" id="KW-0479">Metal-binding</keyword>
<dbReference type="InterPro" id="IPR010177">
    <property type="entry name" value="Paired_CXXCH_1"/>
</dbReference>
<protein>
    <recommendedName>
        <fullName evidence="8">Doubled CXXCH motif domain-containing protein</fullName>
    </recommendedName>
</protein>
<evidence type="ECO:0000256" key="6">
    <source>
        <dbReference type="ARBA" id="ARBA00023004"/>
    </source>
</evidence>
<dbReference type="GO" id="GO:0016491">
    <property type="term" value="F:oxidoreductase activity"/>
    <property type="evidence" value="ECO:0007669"/>
    <property type="project" value="TreeGrafter"/>
</dbReference>
<feature type="domain" description="Doubled CXXCH motif" evidence="8">
    <location>
        <begin position="261"/>
        <end position="299"/>
    </location>
</feature>
<keyword evidence="7" id="KW-0472">Membrane</keyword>
<feature type="domain" description="Doubled CXXCH motif" evidence="8">
    <location>
        <begin position="385"/>
        <end position="419"/>
    </location>
</feature>
<dbReference type="InterPro" id="IPR051829">
    <property type="entry name" value="Multiheme_Cytochr_ET"/>
</dbReference>
<dbReference type="NCBIfam" id="TIGR01905">
    <property type="entry name" value="paired_CXXCH_1"/>
    <property type="match status" value="6"/>
</dbReference>
<feature type="domain" description="Doubled CXXCH motif" evidence="8">
    <location>
        <begin position="317"/>
        <end position="362"/>
    </location>
</feature>
<dbReference type="Gene3D" id="1.10.3820.10">
    <property type="entry name" value="Di-heme elbow motif domain"/>
    <property type="match status" value="1"/>
</dbReference>
<evidence type="ECO:0000313" key="9">
    <source>
        <dbReference type="EMBL" id="KKM61823.1"/>
    </source>
</evidence>
<keyword evidence="7" id="KW-1133">Transmembrane helix</keyword>
<keyword evidence="6" id="KW-0408">Iron</keyword>
<reference evidence="9" key="1">
    <citation type="journal article" date="2015" name="Nature">
        <title>Complex archaea that bridge the gap between prokaryotes and eukaryotes.</title>
        <authorList>
            <person name="Spang A."/>
            <person name="Saw J.H."/>
            <person name="Jorgensen S.L."/>
            <person name="Zaremba-Niedzwiedzka K."/>
            <person name="Martijn J."/>
            <person name="Lind A.E."/>
            <person name="van Eijk R."/>
            <person name="Schleper C."/>
            <person name="Guy L."/>
            <person name="Ettema T.J."/>
        </authorList>
    </citation>
    <scope>NUCLEOTIDE SEQUENCE</scope>
</reference>
<dbReference type="InterPro" id="IPR038266">
    <property type="entry name" value="NapC/NirT_cytc_sf"/>
</dbReference>
<evidence type="ECO:0000256" key="3">
    <source>
        <dbReference type="ARBA" id="ARBA00022723"/>
    </source>
</evidence>
<feature type="domain" description="Doubled CXXCH motif" evidence="8">
    <location>
        <begin position="165"/>
        <end position="201"/>
    </location>
</feature>
<dbReference type="InterPro" id="IPR036280">
    <property type="entry name" value="Multihaem_cyt_sf"/>
</dbReference>
<comment type="caution">
    <text evidence="9">The sequence shown here is derived from an EMBL/GenBank/DDBJ whole genome shotgun (WGS) entry which is preliminary data.</text>
</comment>
<keyword evidence="5" id="KW-0249">Electron transport</keyword>
<feature type="domain" description="Doubled CXXCH motif" evidence="8">
    <location>
        <begin position="212"/>
        <end position="249"/>
    </location>
</feature>
<evidence type="ECO:0000259" key="8">
    <source>
        <dbReference type="Pfam" id="PF09699"/>
    </source>
</evidence>
<evidence type="ECO:0000256" key="5">
    <source>
        <dbReference type="ARBA" id="ARBA00022982"/>
    </source>
</evidence>
<dbReference type="Gene3D" id="1.10.1130.10">
    <property type="entry name" value="Flavocytochrome C3, Chain A"/>
    <property type="match status" value="2"/>
</dbReference>
<keyword evidence="4" id="KW-0732">Signal</keyword>
<sequence>MDPKKPVDKIAKGAEKIIDPGDLRKQRITQGAAIFTGLVIAIILLFLLLRPISTSMVRVQCFQCHSELQTLLKKKEVHKPFKSGPCTDCHTTHGPSKTRSVTQNVSLLIQIWRGKTIKGKTTKEALKSGDKPIKKSKLKNDGDKFCYSCHDDKEAKKWQKAKFQHPPFKKGKCLSCHEPHASKYAGIIRQETPKLCPSCHSLTRWVNRKNQHPPFEKRFCASCHSPHATNVYNHLRQEPKKLCPSCHRNIARQFNLPYKMKPFEDGKCPKCHNPHASNYRKLWQKGPKAEDLCFSCHDGSGSKINVKKYKSKPYQMKPFREGKCLECHYPHGSPAPWLQRISAKEYKEGPYNFCLKCHKRYKEVFPFIEHSRQLNEDSPFQPKAGKGHCLNCHRPHGSDYFALVYKEIISLCTTCHPADVFRGWNRKVPKPHIAHPVGLNIADPWRGNYLRCSSCHNPMGTGLPKLRRKKGDELCLQCHNPDDPTWIKDRKKKPRGKGYK</sequence>
<name>A0A0F9IX47_9ZZZZ</name>
<evidence type="ECO:0000256" key="2">
    <source>
        <dbReference type="ARBA" id="ARBA00022617"/>
    </source>
</evidence>
<evidence type="ECO:0000256" key="4">
    <source>
        <dbReference type="ARBA" id="ARBA00022729"/>
    </source>
</evidence>
<dbReference type="PANTHER" id="PTHR35038:SF6">
    <property type="entry name" value="SURFACE LOCALIZED DECAHEME CYTOCHROME C LIPOPROTEIN"/>
    <property type="match status" value="1"/>
</dbReference>
<dbReference type="AlphaFoldDB" id="A0A0F9IX47"/>
<evidence type="ECO:0000256" key="7">
    <source>
        <dbReference type="SAM" id="Phobius"/>
    </source>
</evidence>
<feature type="domain" description="Doubled CXXCH motif" evidence="8">
    <location>
        <begin position="78"/>
        <end position="102"/>
    </location>
</feature>
<dbReference type="SUPFAM" id="SSF48695">
    <property type="entry name" value="Multiheme cytochromes"/>
    <property type="match status" value="1"/>
</dbReference>
<accession>A0A0F9IX47</accession>
<dbReference type="GO" id="GO:0046872">
    <property type="term" value="F:metal ion binding"/>
    <property type="evidence" value="ECO:0007669"/>
    <property type="project" value="UniProtKB-KW"/>
</dbReference>
<keyword evidence="1" id="KW-0813">Transport</keyword>
<evidence type="ECO:0000256" key="1">
    <source>
        <dbReference type="ARBA" id="ARBA00022448"/>
    </source>
</evidence>
<organism evidence="9">
    <name type="scientific">marine sediment metagenome</name>
    <dbReference type="NCBI Taxonomy" id="412755"/>
    <lineage>
        <taxon>unclassified sequences</taxon>
        <taxon>metagenomes</taxon>
        <taxon>ecological metagenomes</taxon>
    </lineage>
</organism>
<dbReference type="Gene3D" id="3.90.10.10">
    <property type="entry name" value="Cytochrome C3"/>
    <property type="match status" value="1"/>
</dbReference>
<proteinExistence type="predicted"/>
<keyword evidence="2" id="KW-0349">Heme</keyword>
<keyword evidence="7" id="KW-0812">Transmembrane</keyword>
<feature type="transmembrane region" description="Helical" evidence="7">
    <location>
        <begin position="32"/>
        <end position="52"/>
    </location>
</feature>
<dbReference type="PANTHER" id="PTHR35038">
    <property type="entry name" value="DISSIMILATORY SULFITE REDUCTASE SIRA"/>
    <property type="match status" value="1"/>
</dbReference>
<dbReference type="EMBL" id="LAZR01011413">
    <property type="protein sequence ID" value="KKM61823.1"/>
    <property type="molecule type" value="Genomic_DNA"/>
</dbReference>
<feature type="domain" description="Doubled CXXCH motif" evidence="8">
    <location>
        <begin position="452"/>
        <end position="482"/>
    </location>
</feature>
<gene>
    <name evidence="9" type="ORF">LCGC14_1527860</name>
</gene>
<dbReference type="Pfam" id="PF09699">
    <property type="entry name" value="Paired_CXXCH_1"/>
    <property type="match status" value="7"/>
</dbReference>